<organism evidence="2 3">
    <name type="scientific">Halocaridina rubra</name>
    <name type="common">Hawaiian red shrimp</name>
    <dbReference type="NCBI Taxonomy" id="373956"/>
    <lineage>
        <taxon>Eukaryota</taxon>
        <taxon>Metazoa</taxon>
        <taxon>Ecdysozoa</taxon>
        <taxon>Arthropoda</taxon>
        <taxon>Crustacea</taxon>
        <taxon>Multicrustacea</taxon>
        <taxon>Malacostraca</taxon>
        <taxon>Eumalacostraca</taxon>
        <taxon>Eucarida</taxon>
        <taxon>Decapoda</taxon>
        <taxon>Pleocyemata</taxon>
        <taxon>Caridea</taxon>
        <taxon>Atyoidea</taxon>
        <taxon>Atyidae</taxon>
        <taxon>Halocaridina</taxon>
    </lineage>
</organism>
<keyword evidence="1" id="KW-0732">Signal</keyword>
<dbReference type="PANTHER" id="PTHR35842">
    <property type="entry name" value="SI:CH211-67E16.11"/>
    <property type="match status" value="1"/>
</dbReference>
<feature type="signal peptide" evidence="1">
    <location>
        <begin position="1"/>
        <end position="22"/>
    </location>
</feature>
<sequence length="564" mass="63627">MASSVLIAAALTVVLIESSVLALTTPDIHTKLNQHRQQFPKYLTTQEEEDEAPLDSQSSQWAQALFDFLQVMPCEKQAWTTAEACRHAKVVPKSEMRAWATRAGRKYVARLPDGSLQRSGTHDGVLLLDPYPTASWGHLVLVVFVSRNTTQGACTGQNGYWIHPGDCLTAAVKERCRNLFERQGRRKNYSRRCEINFPPLVLTEEDAHLHTYKRVHNPIHRAAENLLQRLRCRDDVTGYAPCTRLRPLNLTDHLVCDPLGMNSKRCSAGHNTIHTRCRLFEVCDQAVLISGGWNRDLSPEDTQQNIKLVYNMLRNNGFHKGNIKIFYANGAKKNADPDLPHAIYPSSMKLGFRYHLRSLCGLPMCTDSLLLYLAGPTFNDGTILLWDEDRNGLVRGGEVYSPREILRDLEHCAAKQVTVLVDASYGGEIVKAFSVSKKHKNVQVYAAGDSEDYSWNTEFTTHWTYYSHTHACTKYVHQTSLSGIHQSHPTSSDGSNGEIQRTIFGAPCDVTPPFSWKELHHRYLGCQNTPTSIWVRAFPPNFSPPAVSDITDEFYLPDLDIVEY</sequence>
<dbReference type="EMBL" id="JAXCGZ010013235">
    <property type="protein sequence ID" value="KAK7073232.1"/>
    <property type="molecule type" value="Genomic_DNA"/>
</dbReference>
<evidence type="ECO:0000256" key="1">
    <source>
        <dbReference type="SAM" id="SignalP"/>
    </source>
</evidence>
<comment type="caution">
    <text evidence="2">The sequence shown here is derived from an EMBL/GenBank/DDBJ whole genome shotgun (WGS) entry which is preliminary data.</text>
</comment>
<dbReference type="PANTHER" id="PTHR35842:SF1">
    <property type="entry name" value="SI:CH211-67E16.11"/>
    <property type="match status" value="1"/>
</dbReference>
<gene>
    <name evidence="2" type="ORF">SK128_009331</name>
</gene>
<evidence type="ECO:0000313" key="3">
    <source>
        <dbReference type="Proteomes" id="UP001381693"/>
    </source>
</evidence>
<proteinExistence type="predicted"/>
<name>A0AAN8WYE9_HALRR</name>
<keyword evidence="3" id="KW-1185">Reference proteome</keyword>
<evidence type="ECO:0000313" key="2">
    <source>
        <dbReference type="EMBL" id="KAK7073232.1"/>
    </source>
</evidence>
<protein>
    <submittedName>
        <fullName evidence="2">Uncharacterized protein</fullName>
    </submittedName>
</protein>
<reference evidence="2 3" key="1">
    <citation type="submission" date="2023-11" db="EMBL/GenBank/DDBJ databases">
        <title>Halocaridina rubra genome assembly.</title>
        <authorList>
            <person name="Smith C."/>
        </authorList>
    </citation>
    <scope>NUCLEOTIDE SEQUENCE [LARGE SCALE GENOMIC DNA]</scope>
    <source>
        <strain evidence="2">EP-1</strain>
        <tissue evidence="2">Whole</tissue>
    </source>
</reference>
<feature type="chain" id="PRO_5043004233" evidence="1">
    <location>
        <begin position="23"/>
        <end position="564"/>
    </location>
</feature>
<dbReference type="Proteomes" id="UP001381693">
    <property type="component" value="Unassembled WGS sequence"/>
</dbReference>
<accession>A0AAN8WYE9</accession>
<dbReference type="AlphaFoldDB" id="A0AAN8WYE9"/>